<evidence type="ECO:0000256" key="1">
    <source>
        <dbReference type="SAM" id="Phobius"/>
    </source>
</evidence>
<dbReference type="AlphaFoldDB" id="A0A926RZU1"/>
<dbReference type="EMBL" id="JACXAI010000003">
    <property type="protein sequence ID" value="MBD1379384.1"/>
    <property type="molecule type" value="Genomic_DNA"/>
</dbReference>
<keyword evidence="3" id="KW-1185">Reference proteome</keyword>
<feature type="transmembrane region" description="Helical" evidence="1">
    <location>
        <begin position="263"/>
        <end position="281"/>
    </location>
</feature>
<accession>A0A926RZU1</accession>
<name>A0A926RZU1_9BACI</name>
<keyword evidence="1" id="KW-0812">Transmembrane</keyword>
<gene>
    <name evidence="2" type="ORF">IC621_03985</name>
</gene>
<dbReference type="InterPro" id="IPR021617">
    <property type="entry name" value="DUF3231"/>
</dbReference>
<dbReference type="RefSeq" id="WP_191155967.1">
    <property type="nucleotide sequence ID" value="NZ_JACXAI010000003.1"/>
</dbReference>
<keyword evidence="1" id="KW-0472">Membrane</keyword>
<reference evidence="2" key="1">
    <citation type="submission" date="2020-09" db="EMBL/GenBank/DDBJ databases">
        <title>A novel bacterium of genus Bacillus, isolated from South China Sea.</title>
        <authorList>
            <person name="Huang H."/>
            <person name="Mo K."/>
            <person name="Hu Y."/>
        </authorList>
    </citation>
    <scope>NUCLEOTIDE SEQUENCE</scope>
    <source>
        <strain evidence="2">IB182487</strain>
    </source>
</reference>
<dbReference type="Pfam" id="PF11553">
    <property type="entry name" value="DUF3231"/>
    <property type="match status" value="2"/>
</dbReference>
<dbReference type="Proteomes" id="UP000626844">
    <property type="component" value="Unassembled WGS sequence"/>
</dbReference>
<proteinExistence type="predicted"/>
<protein>
    <submittedName>
        <fullName evidence="2">DUF3231 family protein</fullName>
    </submittedName>
</protein>
<dbReference type="Gene3D" id="1.20.1260.10">
    <property type="match status" value="2"/>
</dbReference>
<keyword evidence="1" id="KW-1133">Transmembrane helix</keyword>
<dbReference type="InterPro" id="IPR012347">
    <property type="entry name" value="Ferritin-like"/>
</dbReference>
<sequence>MQEHHIQLTTPEITALWTTYIQNSATICFYKHFLQHLQDLEIKPIVDEALFLGQSYIKKIETIFTEEGIPIPKGFSDKDVDLSAPLLYTDLFALSFVYHVGQLTVPYYATVLTKVARTDVVDLFDECLQTRTRLYKKSLNLMLSKGIYDRPPKIPYPNEVEFMKKQQSLLSLWFSDKKPLNSSELGEIFYTTERNYIGLLLIMGLIQVVKDKEIKEYLIKGKKLSEKQIDIFNKILKEEEQLGNIPVSIEVTASTVSPFSDRLILFLITSTTAAGIYLLSYSMSTAMRKDLVAHYSILIPEIMNYGGEGLEMMINRGWMEQLPQPINRHDLYKT</sequence>
<evidence type="ECO:0000313" key="3">
    <source>
        <dbReference type="Proteomes" id="UP000626844"/>
    </source>
</evidence>
<comment type="caution">
    <text evidence="2">The sequence shown here is derived from an EMBL/GenBank/DDBJ whole genome shotgun (WGS) entry which is preliminary data.</text>
</comment>
<organism evidence="2 3">
    <name type="scientific">Metabacillus arenae</name>
    <dbReference type="NCBI Taxonomy" id="2771434"/>
    <lineage>
        <taxon>Bacteria</taxon>
        <taxon>Bacillati</taxon>
        <taxon>Bacillota</taxon>
        <taxon>Bacilli</taxon>
        <taxon>Bacillales</taxon>
        <taxon>Bacillaceae</taxon>
        <taxon>Metabacillus</taxon>
    </lineage>
</organism>
<evidence type="ECO:0000313" key="2">
    <source>
        <dbReference type="EMBL" id="MBD1379384.1"/>
    </source>
</evidence>